<dbReference type="InterPro" id="IPR002035">
    <property type="entry name" value="VWF_A"/>
</dbReference>
<keyword evidence="4" id="KW-0067">ATP-binding</keyword>
<dbReference type="Pfam" id="PF01078">
    <property type="entry name" value="Mg_chelatase"/>
    <property type="match status" value="1"/>
</dbReference>
<evidence type="ECO:0000313" key="10">
    <source>
        <dbReference type="Proteomes" id="UP000769766"/>
    </source>
</evidence>
<comment type="function">
    <text evidence="6">Involved in bacteriochlorophyll biosynthesis; introduces a magnesium ion into protoporphyrin IX to yield Mg-protoporphyrin IX.</text>
</comment>
<dbReference type="AlphaFoldDB" id="A0A932G1Q6"/>
<comment type="similarity">
    <text evidence="2">Belongs to the Mg-chelatase subunits D/I family.</text>
</comment>
<dbReference type="InterPro" id="IPR052989">
    <property type="entry name" value="Mg-chelatase_DI-like"/>
</dbReference>
<feature type="region of interest" description="Disordered" evidence="7">
    <location>
        <begin position="450"/>
        <end position="473"/>
    </location>
</feature>
<dbReference type="EMBL" id="JACPRF010000354">
    <property type="protein sequence ID" value="MBI2877510.1"/>
    <property type="molecule type" value="Genomic_DNA"/>
</dbReference>
<dbReference type="SMART" id="SM00327">
    <property type="entry name" value="VWA"/>
    <property type="match status" value="1"/>
</dbReference>
<dbReference type="Gene3D" id="3.40.50.300">
    <property type="entry name" value="P-loop containing nucleotide triphosphate hydrolases"/>
    <property type="match status" value="1"/>
</dbReference>
<dbReference type="SMART" id="SM00382">
    <property type="entry name" value="AAA"/>
    <property type="match status" value="1"/>
</dbReference>
<reference evidence="9" key="1">
    <citation type="submission" date="2020-07" db="EMBL/GenBank/DDBJ databases">
        <title>Huge and variable diversity of episymbiotic CPR bacteria and DPANN archaea in groundwater ecosystems.</title>
        <authorList>
            <person name="He C.Y."/>
            <person name="Keren R."/>
            <person name="Whittaker M."/>
            <person name="Farag I.F."/>
            <person name="Doudna J."/>
            <person name="Cate J.H.D."/>
            <person name="Banfield J.F."/>
        </authorList>
    </citation>
    <scope>NUCLEOTIDE SEQUENCE</scope>
    <source>
        <strain evidence="9">NC_groundwater_672_Ag_B-0.1um_62_36</strain>
    </source>
</reference>
<evidence type="ECO:0000256" key="1">
    <source>
        <dbReference type="ARBA" id="ARBA00004800"/>
    </source>
</evidence>
<dbReference type="Proteomes" id="UP000769766">
    <property type="component" value="Unassembled WGS sequence"/>
</dbReference>
<keyword evidence="3" id="KW-0547">Nucleotide-binding</keyword>
<feature type="compositionally biased region" description="Basic residues" evidence="7">
    <location>
        <begin position="464"/>
        <end position="473"/>
    </location>
</feature>
<feature type="compositionally biased region" description="Basic and acidic residues" evidence="7">
    <location>
        <begin position="450"/>
        <end position="461"/>
    </location>
</feature>
<dbReference type="Pfam" id="PF13519">
    <property type="entry name" value="VWA_2"/>
    <property type="match status" value="1"/>
</dbReference>
<dbReference type="InterPro" id="IPR003593">
    <property type="entry name" value="AAA+_ATPase"/>
</dbReference>
<dbReference type="PROSITE" id="PS50234">
    <property type="entry name" value="VWFA"/>
    <property type="match status" value="1"/>
</dbReference>
<comment type="pathway">
    <text evidence="1">Porphyrin-containing compound metabolism; bacteriochlorophyll biosynthesis.</text>
</comment>
<organism evidence="9 10">
    <name type="scientific">Tectimicrobiota bacterium</name>
    <dbReference type="NCBI Taxonomy" id="2528274"/>
    <lineage>
        <taxon>Bacteria</taxon>
        <taxon>Pseudomonadati</taxon>
        <taxon>Nitrospinota/Tectimicrobiota group</taxon>
        <taxon>Candidatus Tectimicrobiota</taxon>
    </lineage>
</organism>
<evidence type="ECO:0000256" key="3">
    <source>
        <dbReference type="ARBA" id="ARBA00022741"/>
    </source>
</evidence>
<dbReference type="Gene3D" id="1.10.8.80">
    <property type="entry name" value="Magnesium chelatase subunit I, C-Terminal domain"/>
    <property type="match status" value="1"/>
</dbReference>
<dbReference type="CDD" id="cd01451">
    <property type="entry name" value="vWA_Magnesium_chelatase"/>
    <property type="match status" value="1"/>
</dbReference>
<evidence type="ECO:0000256" key="6">
    <source>
        <dbReference type="ARBA" id="ARBA00053551"/>
    </source>
</evidence>
<proteinExistence type="inferred from homology"/>
<name>A0A932G1Q6_UNCTE</name>
<accession>A0A932G1Q6</accession>
<dbReference type="SUPFAM" id="SSF52540">
    <property type="entry name" value="P-loop containing nucleoside triphosphate hydrolases"/>
    <property type="match status" value="1"/>
</dbReference>
<evidence type="ECO:0000313" key="9">
    <source>
        <dbReference type="EMBL" id="MBI2877510.1"/>
    </source>
</evidence>
<dbReference type="PANTHER" id="PTHR35023">
    <property type="entry name" value="CHELATASE-RELATED"/>
    <property type="match status" value="1"/>
</dbReference>
<dbReference type="SUPFAM" id="SSF53300">
    <property type="entry name" value="vWA-like"/>
    <property type="match status" value="1"/>
</dbReference>
<protein>
    <recommendedName>
        <fullName evidence="5">Mg-protoporphyrin IX chelatase</fullName>
    </recommendedName>
</protein>
<feature type="compositionally biased region" description="Polar residues" evidence="7">
    <location>
        <begin position="393"/>
        <end position="411"/>
    </location>
</feature>
<sequence>MTSFSLRDRPGKGPGYALPAYPFAALVGQERMKEALLLNAVNPRLGGVLIRGQKGTGKSIAVRALADLLPEREVVLDCPYNCHPWQPSRMCDRCRTRLEQGESLPVTLRQVRVVELPLNATEDRILGGVDFEHALKEGERRLEPGILAQANRGILYVDEVNLLDDHLAHLLLDALAMGMNRIEREGLSFAHPAEFMLVGTMNPEEGELGPQLLDRFGLCVEVEGLSDPQERLEIIRRQGRFEAEPVLFQGEWIGPQDQLRRGILQAQRILDQVQISQDLLERIAGLCLAHHVAGHRADLLLRAAARTLTACQGRLEATWEDILHVAGFVLLHRSRQAVGLQGLSSPPRTSRPQEEQREKETVQAPPDLSGPGPGEPEGSEESAENEPEGPASTVSPDLSGEVSSSPPQASSEDAPRPESTDEPPAPGEPLPLLRSYFALGESFPVRSLMMERDRQLRDGSGRRSPTRTLRKSGRYIRSTPVRRNDDLAFDATVRAAAPYQIWRERKGVAIAIEEADIREKVRQRKTSNLLLFVVDASGSMGSQLMSETKGAILSLLLDAYQRRDKVGLVAFRETRAELLLPPTNSIELAKKLLEDLPTGGKTPLVHGLMMGYQVVKNHLRKDPGTSPLIILISDYRPNVPFFKVLHPDYLFDERVYPRLLQEIFDMARHIQADPQVRSLVIDVNQVQDHLAQGQAIARRLGGPYVRIRDLKARGILRLVRGWGTREGE</sequence>
<feature type="domain" description="VWFA" evidence="8">
    <location>
        <begin position="529"/>
        <end position="697"/>
    </location>
</feature>
<feature type="region of interest" description="Disordered" evidence="7">
    <location>
        <begin position="340"/>
        <end position="432"/>
    </location>
</feature>
<evidence type="ECO:0000256" key="7">
    <source>
        <dbReference type="SAM" id="MobiDB-lite"/>
    </source>
</evidence>
<evidence type="ECO:0000256" key="4">
    <source>
        <dbReference type="ARBA" id="ARBA00022840"/>
    </source>
</evidence>
<dbReference type="InterPro" id="IPR041702">
    <property type="entry name" value="BchD/ChlD_VWA"/>
</dbReference>
<dbReference type="GO" id="GO:0005524">
    <property type="term" value="F:ATP binding"/>
    <property type="evidence" value="ECO:0007669"/>
    <property type="project" value="UniProtKB-KW"/>
</dbReference>
<dbReference type="PANTHER" id="PTHR35023:SF1">
    <property type="entry name" value="MG-PROTOPORPHYRIN IX CHELATASE"/>
    <property type="match status" value="1"/>
</dbReference>
<gene>
    <name evidence="9" type="ORF">HYY20_11560</name>
</gene>
<evidence type="ECO:0000256" key="2">
    <source>
        <dbReference type="ARBA" id="ARBA00005799"/>
    </source>
</evidence>
<dbReference type="InterPro" id="IPR000523">
    <property type="entry name" value="Mg_chelatse_chII-like_cat_dom"/>
</dbReference>
<comment type="caution">
    <text evidence="9">The sequence shown here is derived from an EMBL/GenBank/DDBJ whole genome shotgun (WGS) entry which is preliminary data.</text>
</comment>
<dbReference type="InterPro" id="IPR036465">
    <property type="entry name" value="vWFA_dom_sf"/>
</dbReference>
<dbReference type="Pfam" id="PF17863">
    <property type="entry name" value="AAA_lid_2"/>
    <property type="match status" value="1"/>
</dbReference>
<dbReference type="InterPro" id="IPR041628">
    <property type="entry name" value="ChlI/MoxR_AAA_lid"/>
</dbReference>
<dbReference type="Gene3D" id="3.40.50.410">
    <property type="entry name" value="von Willebrand factor, type A domain"/>
    <property type="match status" value="1"/>
</dbReference>
<evidence type="ECO:0000256" key="5">
    <source>
        <dbReference type="ARBA" id="ARBA00030759"/>
    </source>
</evidence>
<dbReference type="InterPro" id="IPR027417">
    <property type="entry name" value="P-loop_NTPase"/>
</dbReference>
<evidence type="ECO:0000259" key="8">
    <source>
        <dbReference type="PROSITE" id="PS50234"/>
    </source>
</evidence>
<feature type="compositionally biased region" description="Basic and acidic residues" evidence="7">
    <location>
        <begin position="351"/>
        <end position="361"/>
    </location>
</feature>
<feature type="compositionally biased region" description="Acidic residues" evidence="7">
    <location>
        <begin position="377"/>
        <end position="387"/>
    </location>
</feature>